<sequence length="17" mass="2131">MMWFMKIDALRALLEDF</sequence>
<evidence type="ECO:0000313" key="3">
    <source>
        <dbReference type="Proteomes" id="UP001152523"/>
    </source>
</evidence>
<accession>A0AAV0DTF7</accession>
<dbReference type="EMBL" id="CAMAPF010000956">
    <property type="protein sequence ID" value="CAH9129707.1"/>
    <property type="molecule type" value="Genomic_DNA"/>
</dbReference>
<evidence type="ECO:0000313" key="2">
    <source>
        <dbReference type="EMBL" id="CAH9129707.1"/>
    </source>
</evidence>
<dbReference type="EMBL" id="CAMAPF010000129">
    <property type="protein sequence ID" value="CAH9105191.1"/>
    <property type="molecule type" value="Genomic_DNA"/>
</dbReference>
<proteinExistence type="predicted"/>
<organism evidence="1 3">
    <name type="scientific">Cuscuta epithymum</name>
    <dbReference type="NCBI Taxonomy" id="186058"/>
    <lineage>
        <taxon>Eukaryota</taxon>
        <taxon>Viridiplantae</taxon>
        <taxon>Streptophyta</taxon>
        <taxon>Embryophyta</taxon>
        <taxon>Tracheophyta</taxon>
        <taxon>Spermatophyta</taxon>
        <taxon>Magnoliopsida</taxon>
        <taxon>eudicotyledons</taxon>
        <taxon>Gunneridae</taxon>
        <taxon>Pentapetalae</taxon>
        <taxon>asterids</taxon>
        <taxon>lamiids</taxon>
        <taxon>Solanales</taxon>
        <taxon>Convolvulaceae</taxon>
        <taxon>Cuscuteae</taxon>
        <taxon>Cuscuta</taxon>
        <taxon>Cuscuta subgen. Cuscuta</taxon>
    </lineage>
</organism>
<gene>
    <name evidence="1" type="ORF">CEPIT_LOCUS17076</name>
    <name evidence="2" type="ORF">CEPIT_LOCUS30059</name>
</gene>
<comment type="caution">
    <text evidence="1">The sequence shown here is derived from an EMBL/GenBank/DDBJ whole genome shotgun (WGS) entry which is preliminary data.</text>
</comment>
<keyword evidence="3" id="KW-1185">Reference proteome</keyword>
<evidence type="ECO:0000313" key="1">
    <source>
        <dbReference type="EMBL" id="CAH9105191.1"/>
    </source>
</evidence>
<protein>
    <submittedName>
        <fullName evidence="1">Uncharacterized protein</fullName>
    </submittedName>
</protein>
<dbReference type="AlphaFoldDB" id="A0AAV0DTF7"/>
<name>A0AAV0DTF7_9ASTE</name>
<reference evidence="1" key="1">
    <citation type="submission" date="2022-07" db="EMBL/GenBank/DDBJ databases">
        <authorList>
            <person name="Macas J."/>
            <person name="Novak P."/>
            <person name="Neumann P."/>
        </authorList>
    </citation>
    <scope>NUCLEOTIDE SEQUENCE</scope>
</reference>
<dbReference type="Proteomes" id="UP001152523">
    <property type="component" value="Unassembled WGS sequence"/>
</dbReference>